<evidence type="ECO:0008006" key="5">
    <source>
        <dbReference type="Google" id="ProtNLM"/>
    </source>
</evidence>
<dbReference type="Proteomes" id="UP000748025">
    <property type="component" value="Unassembled WGS sequence"/>
</dbReference>
<evidence type="ECO:0000256" key="2">
    <source>
        <dbReference type="SAM" id="SignalP"/>
    </source>
</evidence>
<evidence type="ECO:0000256" key="1">
    <source>
        <dbReference type="SAM" id="MobiDB-lite"/>
    </source>
</evidence>
<comment type="caution">
    <text evidence="3">The sequence shown here is derived from an EMBL/GenBank/DDBJ whole genome shotgun (WGS) entry which is preliminary data.</text>
</comment>
<evidence type="ECO:0000313" key="3">
    <source>
        <dbReference type="EMBL" id="KAG5998683.1"/>
    </source>
</evidence>
<evidence type="ECO:0000313" key="4">
    <source>
        <dbReference type="Proteomes" id="UP000748025"/>
    </source>
</evidence>
<dbReference type="PANTHER" id="PTHR36182">
    <property type="entry name" value="PROTEIN, PUTATIVE (AFU_ORTHOLOGUE AFUA_6G10930)-RELATED"/>
    <property type="match status" value="1"/>
</dbReference>
<dbReference type="AlphaFoldDB" id="A0A9P7SXJ7"/>
<keyword evidence="2" id="KW-0732">Signal</keyword>
<dbReference type="EMBL" id="SRPW01001837">
    <property type="protein sequence ID" value="KAG5998683.1"/>
    <property type="molecule type" value="Genomic_DNA"/>
</dbReference>
<dbReference type="PANTHER" id="PTHR36182:SF1">
    <property type="entry name" value="PROTEIN, PUTATIVE (AFU_ORTHOLOGUE AFUA_6G10930)-RELATED"/>
    <property type="match status" value="1"/>
</dbReference>
<name>A0A9P7SXJ7_9HYPO</name>
<protein>
    <recommendedName>
        <fullName evidence="5">Spore coat protein SP96</fullName>
    </recommendedName>
</protein>
<keyword evidence="4" id="KW-1185">Reference proteome</keyword>
<dbReference type="OrthoDB" id="2342176at2759"/>
<feature type="signal peptide" evidence="2">
    <location>
        <begin position="1"/>
        <end position="15"/>
    </location>
</feature>
<reference evidence="3" key="1">
    <citation type="journal article" date="2020" name="bioRxiv">
        <title>Whole genome comparisons of ergot fungi reveals the divergence and evolution of species within the genus Claviceps are the result of varying mechanisms driving genome evolution and host range expansion.</title>
        <authorList>
            <person name="Wyka S.A."/>
            <person name="Mondo S.J."/>
            <person name="Liu M."/>
            <person name="Dettman J."/>
            <person name="Nalam V."/>
            <person name="Broders K.D."/>
        </authorList>
    </citation>
    <scope>NUCLEOTIDE SEQUENCE</scope>
    <source>
        <strain evidence="3">CCC 602</strain>
    </source>
</reference>
<feature type="chain" id="PRO_5040360063" description="Spore coat protein SP96" evidence="2">
    <location>
        <begin position="16"/>
        <end position="218"/>
    </location>
</feature>
<gene>
    <name evidence="3" type="ORF">E4U43_002383</name>
</gene>
<feature type="region of interest" description="Disordered" evidence="1">
    <location>
        <begin position="197"/>
        <end position="218"/>
    </location>
</feature>
<dbReference type="Gene3D" id="2.70.50.70">
    <property type="match status" value="1"/>
</dbReference>
<accession>A0A9P7SXJ7</accession>
<organism evidence="3 4">
    <name type="scientific">Claviceps pusilla</name>
    <dbReference type="NCBI Taxonomy" id="123648"/>
    <lineage>
        <taxon>Eukaryota</taxon>
        <taxon>Fungi</taxon>
        <taxon>Dikarya</taxon>
        <taxon>Ascomycota</taxon>
        <taxon>Pezizomycotina</taxon>
        <taxon>Sordariomycetes</taxon>
        <taxon>Hypocreomycetidae</taxon>
        <taxon>Hypocreales</taxon>
        <taxon>Clavicipitaceae</taxon>
        <taxon>Claviceps</taxon>
    </lineage>
</organism>
<proteinExistence type="predicted"/>
<sequence length="218" mass="24394">MRLLSILAWAVLTTAHIEMTYPAPFRSKYNRYSTDIDDKITDPLESDGLDFPCKGYHALMDKPQGRSVATWQLGQTYTVSLEGHNSYKIGSCQLSLSYNKGRNWTAIQSYIGGCPLKPHWQFTLPADASTGHALFAWTWFNRLGKQEMWMNCAHVTIQKSTLSPNRTSLPFHKRPKMFVANVGNNCTTLQNLDVQFPSPGPDVVSDSDKTAAPVGDCM</sequence>